<dbReference type="AlphaFoldDB" id="A0A0F5YJH5"/>
<protein>
    <submittedName>
        <fullName evidence="4">Single-stranded DNA-binding protein</fullName>
    </submittedName>
</protein>
<dbReference type="InterPro" id="IPR012340">
    <property type="entry name" value="NA-bd_OB-fold"/>
</dbReference>
<feature type="compositionally biased region" description="Acidic residues" evidence="3">
    <location>
        <begin position="153"/>
        <end position="169"/>
    </location>
</feature>
<organism evidence="4 5">
    <name type="scientific">Limnoraphis robusta CS-951</name>
    <dbReference type="NCBI Taxonomy" id="1637645"/>
    <lineage>
        <taxon>Bacteria</taxon>
        <taxon>Bacillati</taxon>
        <taxon>Cyanobacteriota</taxon>
        <taxon>Cyanophyceae</taxon>
        <taxon>Oscillatoriophycideae</taxon>
        <taxon>Oscillatoriales</taxon>
        <taxon>Sirenicapillariaceae</taxon>
        <taxon>Limnoraphis</taxon>
    </lineage>
</organism>
<evidence type="ECO:0000256" key="2">
    <source>
        <dbReference type="PROSITE-ProRule" id="PRU00252"/>
    </source>
</evidence>
<feature type="compositionally biased region" description="Low complexity" evidence="3">
    <location>
        <begin position="129"/>
        <end position="143"/>
    </location>
</feature>
<dbReference type="Pfam" id="PF00436">
    <property type="entry name" value="SSB"/>
    <property type="match status" value="1"/>
</dbReference>
<gene>
    <name evidence="4" type="ORF">WN50_06765</name>
</gene>
<reference evidence="4 5" key="1">
    <citation type="submission" date="2015-06" db="EMBL/GenBank/DDBJ databases">
        <title>Draft genome assembly of filamentous brackish cyanobacterium Limnoraphis robusta strain CS-951.</title>
        <authorList>
            <person name="Willis A."/>
            <person name="Parks M."/>
            <person name="Burford M.A."/>
        </authorList>
    </citation>
    <scope>NUCLEOTIDE SEQUENCE [LARGE SCALE GENOMIC DNA]</scope>
    <source>
        <strain evidence="4 5">CS-951</strain>
    </source>
</reference>
<dbReference type="Proteomes" id="UP000033607">
    <property type="component" value="Unassembled WGS sequence"/>
</dbReference>
<comment type="caution">
    <text evidence="4">The sequence shown here is derived from an EMBL/GenBank/DDBJ whole genome shotgun (WGS) entry which is preliminary data.</text>
</comment>
<dbReference type="PATRIC" id="fig|1637645.4.peg.2502"/>
<dbReference type="CDD" id="cd04496">
    <property type="entry name" value="SSB_OBF"/>
    <property type="match status" value="1"/>
</dbReference>
<dbReference type="GO" id="GO:0003697">
    <property type="term" value="F:single-stranded DNA binding"/>
    <property type="evidence" value="ECO:0007669"/>
    <property type="project" value="InterPro"/>
</dbReference>
<evidence type="ECO:0000313" key="4">
    <source>
        <dbReference type="EMBL" id="KKD38807.1"/>
    </source>
</evidence>
<dbReference type="PROSITE" id="PS50935">
    <property type="entry name" value="SSB"/>
    <property type="match status" value="1"/>
</dbReference>
<proteinExistence type="predicted"/>
<feature type="compositionally biased region" description="Low complexity" evidence="3">
    <location>
        <begin position="100"/>
        <end position="121"/>
    </location>
</feature>
<dbReference type="InterPro" id="IPR000424">
    <property type="entry name" value="Primosome_PriB/ssb"/>
</dbReference>
<keyword evidence="1 2" id="KW-0238">DNA-binding</keyword>
<feature type="region of interest" description="Disordered" evidence="3">
    <location>
        <begin position="98"/>
        <end position="175"/>
    </location>
</feature>
<dbReference type="SUPFAM" id="SSF50249">
    <property type="entry name" value="Nucleic acid-binding proteins"/>
    <property type="match status" value="1"/>
</dbReference>
<evidence type="ECO:0000256" key="1">
    <source>
        <dbReference type="ARBA" id="ARBA00023125"/>
    </source>
</evidence>
<accession>A0A0F5YJH5</accession>
<dbReference type="OrthoDB" id="513679at2"/>
<name>A0A0F5YJH5_9CYAN</name>
<dbReference type="Gene3D" id="2.40.50.140">
    <property type="entry name" value="Nucleic acid-binding proteins"/>
    <property type="match status" value="1"/>
</dbReference>
<dbReference type="RefSeq" id="WP_046277757.1">
    <property type="nucleotide sequence ID" value="NZ_LATL02000123.1"/>
</dbReference>
<evidence type="ECO:0000313" key="5">
    <source>
        <dbReference type="Proteomes" id="UP000033607"/>
    </source>
</evidence>
<sequence length="175" mass="19382">MNSCILMVEIVQDPQLRYTADAQIPIAEMLVKFPNLRDDSFAVLKVVGWGNLAQEISEKYHQGDHVIIEGRLGMNLIDRQEGFKEKRAELTVQKIYTVDSSATRSSTSSSSTEEMSEAASTPNNVVHLSSRNRSSSGMNSTSSEPMQPTPSEVESEPDFDAPTDPENPDYDPIPF</sequence>
<dbReference type="EMBL" id="LATL02000123">
    <property type="protein sequence ID" value="KKD38807.1"/>
    <property type="molecule type" value="Genomic_DNA"/>
</dbReference>
<evidence type="ECO:0000256" key="3">
    <source>
        <dbReference type="SAM" id="MobiDB-lite"/>
    </source>
</evidence>